<dbReference type="EMBL" id="MJEQ01028359">
    <property type="protein sequence ID" value="OIT08894.1"/>
    <property type="molecule type" value="Genomic_DNA"/>
</dbReference>
<dbReference type="AlphaFoldDB" id="A0A1J6IVR7"/>
<reference evidence="2" key="1">
    <citation type="submission" date="2016-11" db="EMBL/GenBank/DDBJ databases">
        <title>The genome of Nicotiana attenuata.</title>
        <authorList>
            <person name="Xu S."/>
            <person name="Brockmoeller T."/>
            <person name="Gaquerel E."/>
            <person name="Navarro A."/>
            <person name="Kuhl H."/>
            <person name="Gase K."/>
            <person name="Ling Z."/>
            <person name="Zhou W."/>
            <person name="Kreitzer C."/>
            <person name="Stanke M."/>
            <person name="Tang H."/>
            <person name="Lyons E."/>
            <person name="Pandey P."/>
            <person name="Pandey S.P."/>
            <person name="Timmermann B."/>
            <person name="Baldwin I.T."/>
        </authorList>
    </citation>
    <scope>NUCLEOTIDE SEQUENCE [LARGE SCALE GENOMIC DNA]</scope>
    <source>
        <strain evidence="2">UT</strain>
    </source>
</reference>
<accession>A0A1J6IVR7</accession>
<feature type="region of interest" description="Disordered" evidence="1">
    <location>
        <begin position="47"/>
        <end position="76"/>
    </location>
</feature>
<proteinExistence type="predicted"/>
<comment type="caution">
    <text evidence="2">The sequence shown here is derived from an EMBL/GenBank/DDBJ whole genome shotgun (WGS) entry which is preliminary data.</text>
</comment>
<evidence type="ECO:0000313" key="3">
    <source>
        <dbReference type="Proteomes" id="UP000187609"/>
    </source>
</evidence>
<keyword evidence="3" id="KW-1185">Reference proteome</keyword>
<evidence type="ECO:0000313" key="2">
    <source>
        <dbReference type="EMBL" id="OIT08894.1"/>
    </source>
</evidence>
<sequence length="76" mass="8273">MGEENSVQFESSMQSDATDLALSENACVLEDEYNDWVRSGVDGIIIDTNVDSQPSPNDGEANVEGENNIENECDSE</sequence>
<organism evidence="2 3">
    <name type="scientific">Nicotiana attenuata</name>
    <name type="common">Coyote tobacco</name>
    <dbReference type="NCBI Taxonomy" id="49451"/>
    <lineage>
        <taxon>Eukaryota</taxon>
        <taxon>Viridiplantae</taxon>
        <taxon>Streptophyta</taxon>
        <taxon>Embryophyta</taxon>
        <taxon>Tracheophyta</taxon>
        <taxon>Spermatophyta</taxon>
        <taxon>Magnoliopsida</taxon>
        <taxon>eudicotyledons</taxon>
        <taxon>Gunneridae</taxon>
        <taxon>Pentapetalae</taxon>
        <taxon>asterids</taxon>
        <taxon>lamiids</taxon>
        <taxon>Solanales</taxon>
        <taxon>Solanaceae</taxon>
        <taxon>Nicotianoideae</taxon>
        <taxon>Nicotianeae</taxon>
        <taxon>Nicotiana</taxon>
    </lineage>
</organism>
<evidence type="ECO:0000256" key="1">
    <source>
        <dbReference type="SAM" id="MobiDB-lite"/>
    </source>
</evidence>
<feature type="compositionally biased region" description="Acidic residues" evidence="1">
    <location>
        <begin position="61"/>
        <end position="76"/>
    </location>
</feature>
<protein>
    <submittedName>
        <fullName evidence="2">Uncharacterized protein</fullName>
    </submittedName>
</protein>
<dbReference type="Proteomes" id="UP000187609">
    <property type="component" value="Unassembled WGS sequence"/>
</dbReference>
<dbReference type="Gramene" id="OIT08894">
    <property type="protein sequence ID" value="OIT08894"/>
    <property type="gene ID" value="A4A49_57735"/>
</dbReference>
<gene>
    <name evidence="2" type="ORF">A4A49_57735</name>
</gene>
<name>A0A1J6IVR7_NICAT</name>